<reference evidence="5" key="2">
    <citation type="submission" date="2020-09" db="EMBL/GenBank/DDBJ databases">
        <authorList>
            <person name="Sun Q."/>
            <person name="Zhou Y."/>
        </authorList>
    </citation>
    <scope>NUCLEOTIDE SEQUENCE</scope>
    <source>
        <strain evidence="5">CGMCC 1.12160</strain>
    </source>
</reference>
<proteinExistence type="predicted"/>
<organism evidence="5 6">
    <name type="scientific">Ornithinimicrobium tianjinense</name>
    <dbReference type="NCBI Taxonomy" id="1195761"/>
    <lineage>
        <taxon>Bacteria</taxon>
        <taxon>Bacillati</taxon>
        <taxon>Actinomycetota</taxon>
        <taxon>Actinomycetes</taxon>
        <taxon>Micrococcales</taxon>
        <taxon>Ornithinimicrobiaceae</taxon>
        <taxon>Ornithinimicrobium</taxon>
    </lineage>
</organism>
<dbReference type="InterPro" id="IPR011991">
    <property type="entry name" value="ArsR-like_HTH"/>
</dbReference>
<keyword evidence="1" id="KW-0805">Transcription regulation</keyword>
<name>A0A917BTH4_9MICO</name>
<dbReference type="Pfam" id="PF01037">
    <property type="entry name" value="AsnC_trans_reg"/>
    <property type="match status" value="1"/>
</dbReference>
<dbReference type="Gene3D" id="3.30.70.920">
    <property type="match status" value="1"/>
</dbReference>
<dbReference type="EMBL" id="BMEM01000005">
    <property type="protein sequence ID" value="GGF58307.1"/>
    <property type="molecule type" value="Genomic_DNA"/>
</dbReference>
<dbReference type="PROSITE" id="PS50956">
    <property type="entry name" value="HTH_ASNC_2"/>
    <property type="match status" value="1"/>
</dbReference>
<accession>A0A917BTH4</accession>
<comment type="caution">
    <text evidence="5">The sequence shown here is derived from an EMBL/GenBank/DDBJ whole genome shotgun (WGS) entry which is preliminary data.</text>
</comment>
<dbReference type="SUPFAM" id="SSF54909">
    <property type="entry name" value="Dimeric alpha+beta barrel"/>
    <property type="match status" value="1"/>
</dbReference>
<dbReference type="InterPro" id="IPR019887">
    <property type="entry name" value="Tscrpt_reg_AsnC/Lrp_C"/>
</dbReference>
<dbReference type="SMART" id="SM00344">
    <property type="entry name" value="HTH_ASNC"/>
    <property type="match status" value="1"/>
</dbReference>
<keyword evidence="6" id="KW-1185">Reference proteome</keyword>
<dbReference type="GO" id="GO:0043565">
    <property type="term" value="F:sequence-specific DNA binding"/>
    <property type="evidence" value="ECO:0007669"/>
    <property type="project" value="InterPro"/>
</dbReference>
<evidence type="ECO:0000256" key="3">
    <source>
        <dbReference type="ARBA" id="ARBA00023163"/>
    </source>
</evidence>
<dbReference type="PRINTS" id="PR00033">
    <property type="entry name" value="HTHASNC"/>
</dbReference>
<keyword evidence="2" id="KW-0238">DNA-binding</keyword>
<sequence>MAQLDDTDRAVIDALRADGRLSVRALADQVHISRANAYARLERLQKDGVITGFTVTVDPDRMGLGTAAFVSVSIEQDSWRRVTRALSELPGVERIALVGAEFDILVQVRAHDNHELRDVVLGQIQSVPGVRGTRTWLIFDEVAVGRGA</sequence>
<evidence type="ECO:0000313" key="5">
    <source>
        <dbReference type="EMBL" id="GGF58307.1"/>
    </source>
</evidence>
<feature type="domain" description="HTH asnC-type" evidence="4">
    <location>
        <begin position="4"/>
        <end position="65"/>
    </location>
</feature>
<evidence type="ECO:0000256" key="2">
    <source>
        <dbReference type="ARBA" id="ARBA00023125"/>
    </source>
</evidence>
<dbReference type="InterPro" id="IPR000485">
    <property type="entry name" value="AsnC-type_HTH_dom"/>
</dbReference>
<dbReference type="CDD" id="cd00090">
    <property type="entry name" value="HTH_ARSR"/>
    <property type="match status" value="1"/>
</dbReference>
<dbReference type="InterPro" id="IPR019888">
    <property type="entry name" value="Tscrpt_reg_AsnC-like"/>
</dbReference>
<gene>
    <name evidence="5" type="primary">lrp</name>
    <name evidence="5" type="ORF">GCM10011366_27640</name>
</gene>
<dbReference type="InterPro" id="IPR036390">
    <property type="entry name" value="WH_DNA-bd_sf"/>
</dbReference>
<dbReference type="GO" id="GO:0043200">
    <property type="term" value="P:response to amino acid"/>
    <property type="evidence" value="ECO:0007669"/>
    <property type="project" value="TreeGrafter"/>
</dbReference>
<dbReference type="Gene3D" id="1.10.10.10">
    <property type="entry name" value="Winged helix-like DNA-binding domain superfamily/Winged helix DNA-binding domain"/>
    <property type="match status" value="1"/>
</dbReference>
<dbReference type="PANTHER" id="PTHR30154">
    <property type="entry name" value="LEUCINE-RESPONSIVE REGULATORY PROTEIN"/>
    <property type="match status" value="1"/>
</dbReference>
<dbReference type="PANTHER" id="PTHR30154:SF34">
    <property type="entry name" value="TRANSCRIPTIONAL REGULATOR AZLB"/>
    <property type="match status" value="1"/>
</dbReference>
<dbReference type="RefSeq" id="WP_229735295.1">
    <property type="nucleotide sequence ID" value="NZ_BAABKH010000006.1"/>
</dbReference>
<dbReference type="SUPFAM" id="SSF46785">
    <property type="entry name" value="Winged helix' DNA-binding domain"/>
    <property type="match status" value="1"/>
</dbReference>
<keyword evidence="3" id="KW-0804">Transcription</keyword>
<dbReference type="GO" id="GO:0005829">
    <property type="term" value="C:cytosol"/>
    <property type="evidence" value="ECO:0007669"/>
    <property type="project" value="TreeGrafter"/>
</dbReference>
<reference evidence="5" key="1">
    <citation type="journal article" date="2014" name="Int. J. Syst. Evol. Microbiol.">
        <title>Complete genome sequence of Corynebacterium casei LMG S-19264T (=DSM 44701T), isolated from a smear-ripened cheese.</title>
        <authorList>
            <consortium name="US DOE Joint Genome Institute (JGI-PGF)"/>
            <person name="Walter F."/>
            <person name="Albersmeier A."/>
            <person name="Kalinowski J."/>
            <person name="Ruckert C."/>
        </authorList>
    </citation>
    <scope>NUCLEOTIDE SEQUENCE</scope>
    <source>
        <strain evidence="5">CGMCC 1.12160</strain>
    </source>
</reference>
<dbReference type="InterPro" id="IPR011008">
    <property type="entry name" value="Dimeric_a/b-barrel"/>
</dbReference>
<evidence type="ECO:0000313" key="6">
    <source>
        <dbReference type="Proteomes" id="UP000605670"/>
    </source>
</evidence>
<evidence type="ECO:0000256" key="1">
    <source>
        <dbReference type="ARBA" id="ARBA00023015"/>
    </source>
</evidence>
<dbReference type="Pfam" id="PF13412">
    <property type="entry name" value="HTH_24"/>
    <property type="match status" value="1"/>
</dbReference>
<dbReference type="Proteomes" id="UP000605670">
    <property type="component" value="Unassembled WGS sequence"/>
</dbReference>
<evidence type="ECO:0000259" key="4">
    <source>
        <dbReference type="PROSITE" id="PS50956"/>
    </source>
</evidence>
<dbReference type="AlphaFoldDB" id="A0A917BTH4"/>
<dbReference type="InterPro" id="IPR036388">
    <property type="entry name" value="WH-like_DNA-bd_sf"/>
</dbReference>
<protein>
    <submittedName>
        <fullName evidence="5">AsnC family transcriptional regulator</fullName>
    </submittedName>
</protein>